<proteinExistence type="predicted"/>
<evidence type="ECO:0000313" key="1">
    <source>
        <dbReference type="EMBL" id="TDU73137.1"/>
    </source>
</evidence>
<organism evidence="1 2">
    <name type="scientific">Prosthecobacter fusiformis</name>
    <dbReference type="NCBI Taxonomy" id="48464"/>
    <lineage>
        <taxon>Bacteria</taxon>
        <taxon>Pseudomonadati</taxon>
        <taxon>Verrucomicrobiota</taxon>
        <taxon>Verrucomicrobiia</taxon>
        <taxon>Verrucomicrobiales</taxon>
        <taxon>Verrucomicrobiaceae</taxon>
        <taxon>Prosthecobacter</taxon>
    </lineage>
</organism>
<dbReference type="RefSeq" id="WP_133794403.1">
    <property type="nucleotide sequence ID" value="NZ_SOCA01000002.1"/>
</dbReference>
<dbReference type="Proteomes" id="UP000295662">
    <property type="component" value="Unassembled WGS sequence"/>
</dbReference>
<comment type="caution">
    <text evidence="1">The sequence shown here is derived from an EMBL/GenBank/DDBJ whole genome shotgun (WGS) entry which is preliminary data.</text>
</comment>
<protein>
    <submittedName>
        <fullName evidence="1">Nucleotidyltransferase DUF2204</fullName>
    </submittedName>
</protein>
<evidence type="ECO:0000313" key="2">
    <source>
        <dbReference type="Proteomes" id="UP000295662"/>
    </source>
</evidence>
<keyword evidence="1" id="KW-0808">Transferase</keyword>
<dbReference type="GO" id="GO:0016740">
    <property type="term" value="F:transferase activity"/>
    <property type="evidence" value="ECO:0007669"/>
    <property type="project" value="UniProtKB-KW"/>
</dbReference>
<dbReference type="Gene3D" id="3.30.460.40">
    <property type="match status" value="1"/>
</dbReference>
<dbReference type="EMBL" id="SOCA01000002">
    <property type="protein sequence ID" value="TDU73137.1"/>
    <property type="molecule type" value="Genomic_DNA"/>
</dbReference>
<accession>A0A4R7S7D6</accession>
<dbReference type="SUPFAM" id="SSF81301">
    <property type="entry name" value="Nucleotidyltransferase"/>
    <property type="match status" value="1"/>
</dbReference>
<sequence length="186" mass="21530">MSTLEQAAVLMLKALHETGIPHMLVGGFTTNYYGIARSTKDVDIVVELPSRAPLLEVEKRLPSTFEFDSQITFETITGNLRHIVHIKGTPFVIELFELRDEPFQKERFHRRKELYVPQLDIVVTIPTAEDVVIQKLRWGRSKDIDDARDVLAVQADRLDYAYIEDWCRKLGRFETYQQVRATVPNI</sequence>
<name>A0A4R7S7D6_9BACT</name>
<gene>
    <name evidence="1" type="ORF">EI77_01605</name>
</gene>
<dbReference type="InterPro" id="IPR043519">
    <property type="entry name" value="NT_sf"/>
</dbReference>
<dbReference type="AlphaFoldDB" id="A0A4R7S7D6"/>
<dbReference type="OrthoDB" id="1551055at2"/>
<reference evidence="1 2" key="1">
    <citation type="submission" date="2019-03" db="EMBL/GenBank/DDBJ databases">
        <title>Genomic Encyclopedia of Archaeal and Bacterial Type Strains, Phase II (KMG-II): from individual species to whole genera.</title>
        <authorList>
            <person name="Goeker M."/>
        </authorList>
    </citation>
    <scope>NUCLEOTIDE SEQUENCE [LARGE SCALE GENOMIC DNA]</scope>
    <source>
        <strain evidence="1 2">ATCC 25309</strain>
    </source>
</reference>
<keyword evidence="2" id="KW-1185">Reference proteome</keyword>